<keyword evidence="1" id="KW-0472">Membrane</keyword>
<dbReference type="CAZy" id="GT4">
    <property type="family name" value="Glycosyltransferase Family 4"/>
</dbReference>
<dbReference type="InterPro" id="IPR028098">
    <property type="entry name" value="Glyco_trans_4-like_N"/>
</dbReference>
<evidence type="ECO:0000313" key="3">
    <source>
        <dbReference type="EMBL" id="AAM93396.1"/>
    </source>
</evidence>
<name>Q8KUL1_STRTR</name>
<feature type="transmembrane region" description="Helical" evidence="1">
    <location>
        <begin position="21"/>
        <end position="38"/>
    </location>
</feature>
<reference evidence="3" key="1">
    <citation type="journal article" date="2003" name="J. Dairy Sci.">
        <title>Biochemistry, genetics, and applications of exopolysaccharide production in Streptococcus thermophilus: a review.</title>
        <authorList>
            <person name="Broadbent J.R."/>
            <person name="McMahon D.J."/>
            <person name="Welker D.L."/>
            <person name="Oberg C.J."/>
            <person name="Moineau S."/>
        </authorList>
    </citation>
    <scope>NUCLEOTIDE SEQUENCE</scope>
    <source>
        <strain evidence="3">MR-1C</strain>
    </source>
</reference>
<dbReference type="Pfam" id="PF13439">
    <property type="entry name" value="Glyco_transf_4"/>
    <property type="match status" value="1"/>
</dbReference>
<keyword evidence="1" id="KW-1133">Transmembrane helix</keyword>
<dbReference type="InterPro" id="IPR050194">
    <property type="entry name" value="Glycosyltransferase_grp1"/>
</dbReference>
<gene>
    <name evidence="3" type="primary">cpsN</name>
</gene>
<dbReference type="Gene3D" id="3.40.50.2000">
    <property type="entry name" value="Glycogen Phosphorylase B"/>
    <property type="match status" value="2"/>
</dbReference>
<accession>Q8KUL1</accession>
<evidence type="ECO:0000259" key="2">
    <source>
        <dbReference type="Pfam" id="PF13439"/>
    </source>
</evidence>
<organism evidence="3">
    <name type="scientific">Streptococcus thermophilus</name>
    <dbReference type="NCBI Taxonomy" id="1308"/>
    <lineage>
        <taxon>Bacteria</taxon>
        <taxon>Bacillati</taxon>
        <taxon>Bacillota</taxon>
        <taxon>Bacilli</taxon>
        <taxon>Lactobacillales</taxon>
        <taxon>Streptococcaceae</taxon>
        <taxon>Streptococcus</taxon>
    </lineage>
</organism>
<sequence>MYIDKNLRDQWRKKSIAEKKKILYIVEAMGGGVFTYIVDLANELVNSYDMYIAYAVRKQAPENYKNYFDKRIHLIEVKDFGRAIDPAKDIAAFFEVKKIAAKIKPDVIHLHSSKAGAIGRVAFNGKIPMFYTPHGYSFLMENYKPMKRRMFKVIESVCAKRNCTTISCSVGEHQESLKLTRRSTYVNNGINMAELQEIIDKTEKVEHSFTVYTLGRICYQKNPTLFNKIAESLPDVKFVWIGDGELRDQLTSENIEITGWADRITAIRYAVNADVFFYQADGKDFQFLYLNPCI</sequence>
<dbReference type="RefSeq" id="WP_002948763.1">
    <property type="nucleotide sequence ID" value="NZ_CP150875.1"/>
</dbReference>
<keyword evidence="1" id="KW-0812">Transmembrane</keyword>
<dbReference type="SUPFAM" id="SSF53756">
    <property type="entry name" value="UDP-Glycosyltransferase/glycogen phosphorylase"/>
    <property type="match status" value="1"/>
</dbReference>
<proteinExistence type="predicted"/>
<dbReference type="GO" id="GO:0016758">
    <property type="term" value="F:hexosyltransferase activity"/>
    <property type="evidence" value="ECO:0007669"/>
    <property type="project" value="TreeGrafter"/>
</dbReference>
<feature type="domain" description="Glycosyltransferase subfamily 4-like N-terminal" evidence="2">
    <location>
        <begin position="31"/>
        <end position="192"/>
    </location>
</feature>
<dbReference type="PANTHER" id="PTHR45947">
    <property type="entry name" value="SULFOQUINOVOSYL TRANSFERASE SQD2"/>
    <property type="match status" value="1"/>
</dbReference>
<dbReference type="PANTHER" id="PTHR45947:SF3">
    <property type="entry name" value="SULFOQUINOVOSYL TRANSFERASE SQD2"/>
    <property type="match status" value="1"/>
</dbReference>
<dbReference type="AlphaFoldDB" id="Q8KUL1"/>
<protein>
    <submittedName>
        <fullName evidence="3">CpsN</fullName>
    </submittedName>
</protein>
<dbReference type="EMBL" id="AF448249">
    <property type="protein sequence ID" value="AAM93396.1"/>
    <property type="molecule type" value="Genomic_DNA"/>
</dbReference>
<evidence type="ECO:0000256" key="1">
    <source>
        <dbReference type="SAM" id="Phobius"/>
    </source>
</evidence>